<proteinExistence type="predicted"/>
<accession>A0A2P2R1N1</accession>
<evidence type="ECO:0000313" key="1">
    <source>
        <dbReference type="EMBL" id="MBX73128.1"/>
    </source>
</evidence>
<name>A0A2P2R1N1_RHIMU</name>
<dbReference type="AlphaFoldDB" id="A0A2P2R1N1"/>
<protein>
    <submittedName>
        <fullName evidence="1">Uncharacterized protein</fullName>
    </submittedName>
</protein>
<dbReference type="EMBL" id="GGEC01092644">
    <property type="protein sequence ID" value="MBX73128.1"/>
    <property type="molecule type" value="Transcribed_RNA"/>
</dbReference>
<reference evidence="1" key="1">
    <citation type="submission" date="2018-02" db="EMBL/GenBank/DDBJ databases">
        <title>Rhizophora mucronata_Transcriptome.</title>
        <authorList>
            <person name="Meera S.P."/>
            <person name="Sreeshan A."/>
            <person name="Augustine A."/>
        </authorList>
    </citation>
    <scope>NUCLEOTIDE SEQUENCE</scope>
    <source>
        <tissue evidence="1">Leaf</tissue>
    </source>
</reference>
<sequence length="38" mass="4155">MPSKSPFSLFGSLKSAKAMVHRPPRCGFCVHNPVNLGR</sequence>
<organism evidence="1">
    <name type="scientific">Rhizophora mucronata</name>
    <name type="common">Asiatic mangrove</name>
    <dbReference type="NCBI Taxonomy" id="61149"/>
    <lineage>
        <taxon>Eukaryota</taxon>
        <taxon>Viridiplantae</taxon>
        <taxon>Streptophyta</taxon>
        <taxon>Embryophyta</taxon>
        <taxon>Tracheophyta</taxon>
        <taxon>Spermatophyta</taxon>
        <taxon>Magnoliopsida</taxon>
        <taxon>eudicotyledons</taxon>
        <taxon>Gunneridae</taxon>
        <taxon>Pentapetalae</taxon>
        <taxon>rosids</taxon>
        <taxon>fabids</taxon>
        <taxon>Malpighiales</taxon>
        <taxon>Rhizophoraceae</taxon>
        <taxon>Rhizophora</taxon>
    </lineage>
</organism>